<protein>
    <recommendedName>
        <fullName evidence="9">Ribosomal RNA-processing protein 43</fullName>
    </recommendedName>
</protein>
<evidence type="ECO:0000256" key="3">
    <source>
        <dbReference type="ARBA" id="ARBA00006678"/>
    </source>
</evidence>
<feature type="domain" description="Exoribonuclease phosphorolytic" evidence="10">
    <location>
        <begin position="30"/>
        <end position="171"/>
    </location>
</feature>
<dbReference type="GO" id="GO:0016075">
    <property type="term" value="P:rRNA catabolic process"/>
    <property type="evidence" value="ECO:0007669"/>
    <property type="project" value="TreeGrafter"/>
</dbReference>
<dbReference type="GO" id="GO:0071028">
    <property type="term" value="P:nuclear mRNA surveillance"/>
    <property type="evidence" value="ECO:0007669"/>
    <property type="project" value="TreeGrafter"/>
</dbReference>
<dbReference type="GO" id="GO:0034473">
    <property type="term" value="P:U1 snRNA 3'-end processing"/>
    <property type="evidence" value="ECO:0007669"/>
    <property type="project" value="TreeGrafter"/>
</dbReference>
<evidence type="ECO:0000256" key="9">
    <source>
        <dbReference type="ARBA" id="ARBA00030617"/>
    </source>
</evidence>
<dbReference type="GO" id="GO:0000467">
    <property type="term" value="P:exonucleolytic trimming to generate mature 3'-end of 5.8S rRNA from tricistronic rRNA transcript (SSU-rRNA, 5.8S rRNA, LSU-rRNA)"/>
    <property type="evidence" value="ECO:0007669"/>
    <property type="project" value="TreeGrafter"/>
</dbReference>
<keyword evidence="8" id="KW-0539">Nucleus</keyword>
<dbReference type="STRING" id="1522189.A0A316VTT6"/>
<dbReference type="InterPro" id="IPR027408">
    <property type="entry name" value="PNPase/RNase_PH_dom_sf"/>
</dbReference>
<keyword evidence="7" id="KW-0694">RNA-binding</keyword>
<evidence type="ECO:0000256" key="8">
    <source>
        <dbReference type="ARBA" id="ARBA00023242"/>
    </source>
</evidence>
<dbReference type="GeneID" id="37033402"/>
<dbReference type="PANTHER" id="PTHR11097">
    <property type="entry name" value="EXOSOME COMPLEX EXONUCLEASE RIBOSOMAL RNA PROCESSING PROTEIN"/>
    <property type="match status" value="1"/>
</dbReference>
<evidence type="ECO:0000256" key="5">
    <source>
        <dbReference type="ARBA" id="ARBA00022552"/>
    </source>
</evidence>
<dbReference type="RefSeq" id="XP_025368149.1">
    <property type="nucleotide sequence ID" value="XM_025511532.1"/>
</dbReference>
<name>A0A316VTT6_9BASI</name>
<dbReference type="InterPro" id="IPR020568">
    <property type="entry name" value="Ribosomal_Su5_D2-typ_SF"/>
</dbReference>
<gene>
    <name evidence="11" type="ORF">IE81DRAFT_282304</name>
</gene>
<organism evidence="11 12">
    <name type="scientific">Ceraceosorus guamensis</name>
    <dbReference type="NCBI Taxonomy" id="1522189"/>
    <lineage>
        <taxon>Eukaryota</taxon>
        <taxon>Fungi</taxon>
        <taxon>Dikarya</taxon>
        <taxon>Basidiomycota</taxon>
        <taxon>Ustilaginomycotina</taxon>
        <taxon>Exobasidiomycetes</taxon>
        <taxon>Ceraceosorales</taxon>
        <taxon>Ceraceosoraceae</taxon>
        <taxon>Ceraceosorus</taxon>
    </lineage>
</organism>
<evidence type="ECO:0000256" key="7">
    <source>
        <dbReference type="ARBA" id="ARBA00022884"/>
    </source>
</evidence>
<dbReference type="InterPro" id="IPR001247">
    <property type="entry name" value="ExoRNase_PH_dom1"/>
</dbReference>
<sequence length="239" mass="25998">IFKRLHPHAYLASFLDAEPSVREDGRSSFDFRSVDIVTGSISTALGSCTVRLGQTTIVAGVTAEIGRIESQTYDPEKRKDRGWIVPSLDLSPICSPRFKSGPPSEEAQVLTSRIINLLDSSNPVDLTTLSIQEGEAAWCLYIDLVCLSYDGGVLDACMLAIAGALSDTTIPAARWDPEEMTVVCSAKATDRQRLHIRNVPLVSSFDIYKTHLLSDCSAFESALASSHIAICLSTTMDER</sequence>
<dbReference type="GO" id="GO:0071035">
    <property type="term" value="P:nuclear polyadenylation-dependent rRNA catabolic process"/>
    <property type="evidence" value="ECO:0007669"/>
    <property type="project" value="TreeGrafter"/>
</dbReference>
<dbReference type="Proteomes" id="UP000245783">
    <property type="component" value="Unassembled WGS sequence"/>
</dbReference>
<dbReference type="FunCoup" id="A0A316VTT6">
    <property type="interactions" value="486"/>
</dbReference>
<dbReference type="GO" id="GO:0035925">
    <property type="term" value="F:mRNA 3'-UTR AU-rich region binding"/>
    <property type="evidence" value="ECO:0007669"/>
    <property type="project" value="TreeGrafter"/>
</dbReference>
<dbReference type="GO" id="GO:0034476">
    <property type="term" value="P:U5 snRNA 3'-end processing"/>
    <property type="evidence" value="ECO:0007669"/>
    <property type="project" value="TreeGrafter"/>
</dbReference>
<dbReference type="GO" id="GO:0034475">
    <property type="term" value="P:U4 snRNA 3'-end processing"/>
    <property type="evidence" value="ECO:0007669"/>
    <property type="project" value="TreeGrafter"/>
</dbReference>
<dbReference type="Pfam" id="PF01138">
    <property type="entry name" value="RNase_PH"/>
    <property type="match status" value="1"/>
</dbReference>
<keyword evidence="4" id="KW-0963">Cytoplasm</keyword>
<evidence type="ECO:0000256" key="6">
    <source>
        <dbReference type="ARBA" id="ARBA00022835"/>
    </source>
</evidence>
<feature type="non-terminal residue" evidence="11">
    <location>
        <position position="239"/>
    </location>
</feature>
<comment type="similarity">
    <text evidence="3">Belongs to the RNase PH family.</text>
</comment>
<dbReference type="GO" id="GO:0000176">
    <property type="term" value="C:nuclear exosome (RNase complex)"/>
    <property type="evidence" value="ECO:0007669"/>
    <property type="project" value="TreeGrafter"/>
</dbReference>
<feature type="non-terminal residue" evidence="11">
    <location>
        <position position="1"/>
    </location>
</feature>
<dbReference type="GO" id="GO:0000177">
    <property type="term" value="C:cytoplasmic exosome (RNase complex)"/>
    <property type="evidence" value="ECO:0007669"/>
    <property type="project" value="TreeGrafter"/>
</dbReference>
<comment type="subcellular location">
    <subcellularLocation>
        <location evidence="1">Cytoplasm</location>
    </subcellularLocation>
    <subcellularLocation>
        <location evidence="2">Nucleus</location>
        <location evidence="2">Nucleolus</location>
    </subcellularLocation>
</comment>
<dbReference type="PANTHER" id="PTHR11097:SF9">
    <property type="entry name" value="EXOSOME COMPLEX COMPONENT RRP43"/>
    <property type="match status" value="1"/>
</dbReference>
<evidence type="ECO:0000256" key="4">
    <source>
        <dbReference type="ARBA" id="ARBA00022490"/>
    </source>
</evidence>
<dbReference type="GO" id="GO:0071038">
    <property type="term" value="P:TRAMP-dependent tRNA surveillance pathway"/>
    <property type="evidence" value="ECO:0007669"/>
    <property type="project" value="TreeGrafter"/>
</dbReference>
<keyword evidence="12" id="KW-1185">Reference proteome</keyword>
<evidence type="ECO:0000313" key="12">
    <source>
        <dbReference type="Proteomes" id="UP000245783"/>
    </source>
</evidence>
<dbReference type="EMBL" id="KZ819402">
    <property type="protein sequence ID" value="PWN40989.1"/>
    <property type="molecule type" value="Genomic_DNA"/>
</dbReference>
<dbReference type="InterPro" id="IPR050590">
    <property type="entry name" value="Exosome_comp_Rrp42_subfam"/>
</dbReference>
<evidence type="ECO:0000259" key="10">
    <source>
        <dbReference type="Pfam" id="PF01138"/>
    </source>
</evidence>
<dbReference type="SUPFAM" id="SSF54211">
    <property type="entry name" value="Ribosomal protein S5 domain 2-like"/>
    <property type="match status" value="1"/>
</dbReference>
<evidence type="ECO:0000313" key="11">
    <source>
        <dbReference type="EMBL" id="PWN40989.1"/>
    </source>
</evidence>
<dbReference type="OrthoDB" id="45882at2759"/>
<dbReference type="InParanoid" id="A0A316VTT6"/>
<dbReference type="Gene3D" id="3.30.230.70">
    <property type="entry name" value="GHMP Kinase, N-terminal domain"/>
    <property type="match status" value="1"/>
</dbReference>
<accession>A0A316VTT6</accession>
<dbReference type="GO" id="GO:0005730">
    <property type="term" value="C:nucleolus"/>
    <property type="evidence" value="ECO:0007669"/>
    <property type="project" value="UniProtKB-SubCell"/>
</dbReference>
<reference evidence="11 12" key="1">
    <citation type="journal article" date="2018" name="Mol. Biol. Evol.">
        <title>Broad Genomic Sampling Reveals a Smut Pathogenic Ancestry of the Fungal Clade Ustilaginomycotina.</title>
        <authorList>
            <person name="Kijpornyongpan T."/>
            <person name="Mondo S.J."/>
            <person name="Barry K."/>
            <person name="Sandor L."/>
            <person name="Lee J."/>
            <person name="Lipzen A."/>
            <person name="Pangilinan J."/>
            <person name="LaButti K."/>
            <person name="Hainaut M."/>
            <person name="Henrissat B."/>
            <person name="Grigoriev I.V."/>
            <person name="Spatafora J.W."/>
            <person name="Aime M.C."/>
        </authorList>
    </citation>
    <scope>NUCLEOTIDE SEQUENCE [LARGE SCALE GENOMIC DNA]</scope>
    <source>
        <strain evidence="11 12">MCA 4658</strain>
    </source>
</reference>
<keyword evidence="5" id="KW-0698">rRNA processing</keyword>
<keyword evidence="6" id="KW-0271">Exosome</keyword>
<evidence type="ECO:0000256" key="2">
    <source>
        <dbReference type="ARBA" id="ARBA00004604"/>
    </source>
</evidence>
<evidence type="ECO:0000256" key="1">
    <source>
        <dbReference type="ARBA" id="ARBA00004496"/>
    </source>
</evidence>
<dbReference type="AlphaFoldDB" id="A0A316VTT6"/>
<proteinExistence type="inferred from homology"/>